<feature type="transmembrane region" description="Helical" evidence="2">
    <location>
        <begin position="30"/>
        <end position="52"/>
    </location>
</feature>
<keyword evidence="5" id="KW-1185">Reference proteome</keyword>
<name>A0ABW9ZTP5_9BACT</name>
<dbReference type="Gene3D" id="3.30.565.10">
    <property type="entry name" value="Histidine kinase-like ATPase, C-terminal domain"/>
    <property type="match status" value="1"/>
</dbReference>
<evidence type="ECO:0000313" key="5">
    <source>
        <dbReference type="Proteomes" id="UP000753802"/>
    </source>
</evidence>
<dbReference type="SUPFAM" id="SSF103473">
    <property type="entry name" value="MFS general substrate transporter"/>
    <property type="match status" value="1"/>
</dbReference>
<evidence type="ECO:0000256" key="2">
    <source>
        <dbReference type="SAM" id="Phobius"/>
    </source>
</evidence>
<dbReference type="EMBL" id="JAACJS010000011">
    <property type="protein sequence ID" value="NCI49639.1"/>
    <property type="molecule type" value="Genomic_DNA"/>
</dbReference>
<reference evidence="4 5" key="1">
    <citation type="submission" date="2020-01" db="EMBL/GenBank/DDBJ databases">
        <title>Genome analysis.</title>
        <authorList>
            <person name="Wu S."/>
            <person name="Wang G."/>
        </authorList>
    </citation>
    <scope>NUCLEOTIDE SEQUENCE [LARGE SCALE GENOMIC DNA]</scope>
    <source>
        <strain evidence="4 5">SYL130</strain>
    </source>
</reference>
<proteinExistence type="predicted"/>
<dbReference type="InterPro" id="IPR050640">
    <property type="entry name" value="Bact_2-comp_sensor_kinase"/>
</dbReference>
<dbReference type="Proteomes" id="UP000753802">
    <property type="component" value="Unassembled WGS sequence"/>
</dbReference>
<dbReference type="Pfam" id="PF06580">
    <property type="entry name" value="His_kinase"/>
    <property type="match status" value="1"/>
</dbReference>
<keyword evidence="1" id="KW-0175">Coiled coil</keyword>
<gene>
    <name evidence="4" type="ORF">GWC95_06885</name>
</gene>
<accession>A0ABW9ZTP5</accession>
<dbReference type="InterPro" id="IPR036259">
    <property type="entry name" value="MFS_trans_sf"/>
</dbReference>
<comment type="caution">
    <text evidence="4">The sequence shown here is derived from an EMBL/GenBank/DDBJ whole genome shotgun (WGS) entry which is preliminary data.</text>
</comment>
<dbReference type="RefSeq" id="WP_161817951.1">
    <property type="nucleotide sequence ID" value="NZ_JAACJS010000011.1"/>
</dbReference>
<evidence type="ECO:0000256" key="1">
    <source>
        <dbReference type="SAM" id="Coils"/>
    </source>
</evidence>
<evidence type="ECO:0000313" key="4">
    <source>
        <dbReference type="EMBL" id="NCI49639.1"/>
    </source>
</evidence>
<dbReference type="InterPro" id="IPR010559">
    <property type="entry name" value="Sig_transdc_His_kin_internal"/>
</dbReference>
<evidence type="ECO:0000259" key="3">
    <source>
        <dbReference type="Pfam" id="PF06580"/>
    </source>
</evidence>
<feature type="domain" description="Signal transduction histidine kinase internal region" evidence="3">
    <location>
        <begin position="185"/>
        <end position="263"/>
    </location>
</feature>
<feature type="transmembrane region" description="Helical" evidence="2">
    <location>
        <begin position="72"/>
        <end position="89"/>
    </location>
</feature>
<dbReference type="PANTHER" id="PTHR34220">
    <property type="entry name" value="SENSOR HISTIDINE KINASE YPDA"/>
    <property type="match status" value="1"/>
</dbReference>
<sequence length="371" mass="42518">MTKDLANSLFLRNKQLYDLKQRKRYSFKRVAAVTAIFCLVMFLLQLLFTYLLPDGGKVRSLFTLRSLLSHSIAFLFLSTFYYYVVNTYYSLAADRKPFKKYVPLTLLIMGVYSAYYVTVLHIFPEKSSQDLSPVVVGVSTFLGACFMTAIGFLIAYLTSLRDEQKKNKILENQKLELEIQNSQANFNFLKAQINPHFLHNTLNFFYAKALPLSPELSEGILCLSDIMRYALNEGGKDEKALLKDEIEHLENVIRINQFRFSSNLHVELKVSGVTAGAKIVPFVLITLVENAFKHGDMKDPAKPLTIRITVDGRRLYFFCWNKKNPGFKDHSTGIGLQNILKRLDIMYGDAYSYKVDEDANFYSTELIINSL</sequence>
<feature type="transmembrane region" description="Helical" evidence="2">
    <location>
        <begin position="135"/>
        <end position="158"/>
    </location>
</feature>
<keyword evidence="2" id="KW-0812">Transmembrane</keyword>
<feature type="coiled-coil region" evidence="1">
    <location>
        <begin position="160"/>
        <end position="192"/>
    </location>
</feature>
<organism evidence="4 5">
    <name type="scientific">Sediminibacterium roseum</name>
    <dbReference type="NCBI Taxonomy" id="1978412"/>
    <lineage>
        <taxon>Bacteria</taxon>
        <taxon>Pseudomonadati</taxon>
        <taxon>Bacteroidota</taxon>
        <taxon>Chitinophagia</taxon>
        <taxon>Chitinophagales</taxon>
        <taxon>Chitinophagaceae</taxon>
        <taxon>Sediminibacterium</taxon>
    </lineage>
</organism>
<keyword evidence="2" id="KW-1133">Transmembrane helix</keyword>
<feature type="transmembrane region" description="Helical" evidence="2">
    <location>
        <begin position="101"/>
        <end position="123"/>
    </location>
</feature>
<keyword evidence="2" id="KW-0472">Membrane</keyword>
<dbReference type="PANTHER" id="PTHR34220:SF7">
    <property type="entry name" value="SENSOR HISTIDINE KINASE YPDA"/>
    <property type="match status" value="1"/>
</dbReference>
<protein>
    <recommendedName>
        <fullName evidence="3">Signal transduction histidine kinase internal region domain-containing protein</fullName>
    </recommendedName>
</protein>
<dbReference type="InterPro" id="IPR036890">
    <property type="entry name" value="HATPase_C_sf"/>
</dbReference>
<dbReference type="SUPFAM" id="SSF55874">
    <property type="entry name" value="ATPase domain of HSP90 chaperone/DNA topoisomerase II/histidine kinase"/>
    <property type="match status" value="1"/>
</dbReference>